<feature type="transmembrane region" description="Helical" evidence="1">
    <location>
        <begin position="62"/>
        <end position="83"/>
    </location>
</feature>
<keyword evidence="1" id="KW-1133">Transmembrane helix</keyword>
<dbReference type="RefSeq" id="WP_145778120.1">
    <property type="nucleotide sequence ID" value="NZ_VIWZ01000001.1"/>
</dbReference>
<protein>
    <submittedName>
        <fullName evidence="2">Uncharacterized protein</fullName>
    </submittedName>
</protein>
<feature type="transmembrane region" description="Helical" evidence="1">
    <location>
        <begin position="90"/>
        <end position="109"/>
    </location>
</feature>
<keyword evidence="1" id="KW-0472">Membrane</keyword>
<organism evidence="2 3">
    <name type="scientific">Micromonospora taraxaci</name>
    <dbReference type="NCBI Taxonomy" id="1316803"/>
    <lineage>
        <taxon>Bacteria</taxon>
        <taxon>Bacillati</taxon>
        <taxon>Actinomycetota</taxon>
        <taxon>Actinomycetes</taxon>
        <taxon>Micromonosporales</taxon>
        <taxon>Micromonosporaceae</taxon>
        <taxon>Micromonospora</taxon>
    </lineage>
</organism>
<evidence type="ECO:0000313" key="3">
    <source>
        <dbReference type="Proteomes" id="UP000317685"/>
    </source>
</evidence>
<accession>A0A561VSY0</accession>
<reference evidence="2 3" key="1">
    <citation type="submission" date="2019-06" db="EMBL/GenBank/DDBJ databases">
        <title>Sequencing the genomes of 1000 actinobacteria strains.</title>
        <authorList>
            <person name="Klenk H.-P."/>
        </authorList>
    </citation>
    <scope>NUCLEOTIDE SEQUENCE [LARGE SCALE GENOMIC DNA]</scope>
    <source>
        <strain evidence="2 3">DSM 45885</strain>
    </source>
</reference>
<comment type="caution">
    <text evidence="2">The sequence shown here is derived from an EMBL/GenBank/DDBJ whole genome shotgun (WGS) entry which is preliminary data.</text>
</comment>
<evidence type="ECO:0000256" key="1">
    <source>
        <dbReference type="SAM" id="Phobius"/>
    </source>
</evidence>
<keyword evidence="1" id="KW-0812">Transmembrane</keyword>
<dbReference type="Proteomes" id="UP000317685">
    <property type="component" value="Unassembled WGS sequence"/>
</dbReference>
<name>A0A561VSY0_9ACTN</name>
<feature type="transmembrane region" description="Helical" evidence="1">
    <location>
        <begin position="121"/>
        <end position="145"/>
    </location>
</feature>
<proteinExistence type="predicted"/>
<dbReference type="GeneID" id="300125687"/>
<feature type="transmembrane region" description="Helical" evidence="1">
    <location>
        <begin position="7"/>
        <end position="28"/>
    </location>
</feature>
<keyword evidence="3" id="KW-1185">Reference proteome</keyword>
<dbReference type="AlphaFoldDB" id="A0A561VSY0"/>
<gene>
    <name evidence="2" type="ORF">FHU34_1128</name>
</gene>
<dbReference type="OrthoDB" id="3217462at2"/>
<sequence>MTKMNQASLKLAAVVLIVAVTVVFWWIVGDQTNEAARQLDAEGVELDYAIRPVNLGPAGERIVGVLACIGAIGASGVLVLGTYTRKVAFGWWWILIPLVGVGAIVGWFWRVLTAGEIGANIGLGFAVIYACPLLVVLLTAAAVATRRLQRDRERRNHPS</sequence>
<dbReference type="EMBL" id="VIWZ01000001">
    <property type="protein sequence ID" value="TWG14732.1"/>
    <property type="molecule type" value="Genomic_DNA"/>
</dbReference>
<evidence type="ECO:0000313" key="2">
    <source>
        <dbReference type="EMBL" id="TWG14732.1"/>
    </source>
</evidence>